<sequence>MKPGLRLRGAHEGQDTKSELASLAQRRAGDNRGVTEIALGMPAVKTSSFPRKKTHRIMVGDVPVGDGAPVSVQSMTTTKTHDIGATLQQIAELTTAGCDIVRVACPTDKDAEALPIIAKQSRIPVIADIHFNPKYVFAAIEAGCGAVRVNPGNIRRFDDQVKEICKAASDHGTSLRIGVNAGSLDPRLLKKYGKATPEALVESAVWEASLFEENDFHDFKISVKHHDVLTMIEAYRQLSEAGEWPLHLGVTEAGPAFQGTIKSVSAFSVLLAQGIGDTIRVSLSAPPVEEVKVGTKLLEYLGLRDRTLEIVSCPSCGRAQVDVWTLAENVTEGLKELTVPLRVAVMGCVVNGPGEAREADLGVASGNGKGQIFIRGEVVETVPEDQIVETLINRANALAEEMGLEPGDGEVQVLPLGR</sequence>
<evidence type="ECO:0000256" key="3">
    <source>
        <dbReference type="ARBA" id="ARBA00023002"/>
    </source>
</evidence>
<evidence type="ECO:0000256" key="1">
    <source>
        <dbReference type="ARBA" id="ARBA00022485"/>
    </source>
</evidence>
<organism evidence="11 12">
    <name type="scientific">Schaalia cardiffensis F0333</name>
    <dbReference type="NCBI Taxonomy" id="888050"/>
    <lineage>
        <taxon>Bacteria</taxon>
        <taxon>Bacillati</taxon>
        <taxon>Actinomycetota</taxon>
        <taxon>Actinomycetes</taxon>
        <taxon>Actinomycetales</taxon>
        <taxon>Actinomycetaceae</taxon>
        <taxon>Schaalia</taxon>
    </lineage>
</organism>
<keyword evidence="12" id="KW-1185">Reference proteome</keyword>
<keyword evidence="3 7" id="KW-0560">Oxidoreductase</keyword>
<dbReference type="NCBIfam" id="TIGR00612">
    <property type="entry name" value="ispG_gcpE"/>
    <property type="match status" value="1"/>
</dbReference>
<dbReference type="InterPro" id="IPR058578">
    <property type="entry name" value="IspG_TIM"/>
</dbReference>
<name>N6X1K1_9ACTO</name>
<evidence type="ECO:0000256" key="6">
    <source>
        <dbReference type="ARBA" id="ARBA00023229"/>
    </source>
</evidence>
<protein>
    <recommendedName>
        <fullName evidence="7">4-hydroxy-3-methylbut-2-en-1-yl diphosphate synthase (flavodoxin)</fullName>
        <ecNumber evidence="7">1.17.7.3</ecNumber>
    </recommendedName>
    <alternativeName>
        <fullName evidence="7">1-hydroxy-2-methyl-2-(E)-butenyl 4-diphosphate synthase</fullName>
    </alternativeName>
</protein>
<proteinExistence type="inferred from homology"/>
<accession>N6X1K1</accession>
<keyword evidence="5 7" id="KW-0411">Iron-sulfur</keyword>
<feature type="domain" description="IspG C-terminal" evidence="10">
    <location>
        <begin position="309"/>
        <end position="394"/>
    </location>
</feature>
<comment type="cofactor">
    <cofactor evidence="7">
        <name>[4Fe-4S] cluster</name>
        <dbReference type="ChEBI" id="CHEBI:49883"/>
    </cofactor>
    <text evidence="7">Binds 1 [4Fe-4S] cluster.</text>
</comment>
<evidence type="ECO:0000256" key="7">
    <source>
        <dbReference type="HAMAP-Rule" id="MF_00159"/>
    </source>
</evidence>
<comment type="catalytic activity">
    <reaction evidence="7">
        <text>(2E)-4-hydroxy-3-methylbut-2-enyl diphosphate + oxidized [flavodoxin] + H2O + 2 H(+) = 2-C-methyl-D-erythritol 2,4-cyclic diphosphate + reduced [flavodoxin]</text>
        <dbReference type="Rhea" id="RHEA:43604"/>
        <dbReference type="Rhea" id="RHEA-COMP:10622"/>
        <dbReference type="Rhea" id="RHEA-COMP:10623"/>
        <dbReference type="ChEBI" id="CHEBI:15377"/>
        <dbReference type="ChEBI" id="CHEBI:15378"/>
        <dbReference type="ChEBI" id="CHEBI:57618"/>
        <dbReference type="ChEBI" id="CHEBI:58210"/>
        <dbReference type="ChEBI" id="CHEBI:58483"/>
        <dbReference type="ChEBI" id="CHEBI:128753"/>
        <dbReference type="EC" id="1.17.7.3"/>
    </reaction>
</comment>
<keyword evidence="4 7" id="KW-0408">Iron</keyword>
<dbReference type="Gene3D" id="3.30.413.10">
    <property type="entry name" value="Sulfite Reductase Hemoprotein, domain 1"/>
    <property type="match status" value="1"/>
</dbReference>
<keyword evidence="6 7" id="KW-0414">Isoprene biosynthesis</keyword>
<dbReference type="STRING" id="888050.HMPREF9004_1551"/>
<dbReference type="GO" id="GO:0051539">
    <property type="term" value="F:4 iron, 4 sulfur cluster binding"/>
    <property type="evidence" value="ECO:0007669"/>
    <property type="project" value="UniProtKB-UniRule"/>
</dbReference>
<comment type="similarity">
    <text evidence="7">Belongs to the IspG family.</text>
</comment>
<reference evidence="11 12" key="1">
    <citation type="submission" date="2013-03" db="EMBL/GenBank/DDBJ databases">
        <title>Reference genome for the Human Microbiome Project.</title>
        <authorList>
            <person name="Aqrawi P."/>
            <person name="Ayvaz T."/>
            <person name="Bess C."/>
            <person name="Blankenburg K."/>
            <person name="Coyle M."/>
            <person name="Deng J."/>
            <person name="Forbes L."/>
            <person name="Fowler G."/>
            <person name="Francisco L."/>
            <person name="Fu Q."/>
            <person name="Gibbs R."/>
            <person name="Gross S."/>
            <person name="Gubbala S."/>
            <person name="Hale W."/>
            <person name="Hemphill L."/>
            <person name="Highlander S."/>
            <person name="Hirani K."/>
            <person name="Jackson L."/>
            <person name="Jakkamsetti A."/>
            <person name="Javaid M."/>
            <person name="Jayaseelan J.C."/>
            <person name="Jiang H."/>
            <person name="Joshi V."/>
            <person name="Korchina V."/>
            <person name="Kovar C."/>
            <person name="Lara F."/>
            <person name="Lee S."/>
            <person name="Liu Y."/>
            <person name="Mata R."/>
            <person name="Mathew T."/>
            <person name="Munidasa M."/>
            <person name="Muzny D."/>
            <person name="Nazareth L."/>
            <person name="Ngo R."/>
            <person name="Nguyen L."/>
            <person name="Nguyen N."/>
            <person name="Okwuonu G."/>
            <person name="Ongeri F."/>
            <person name="Palculict T."/>
            <person name="Patil S."/>
            <person name="Petrosino J."/>
            <person name="Pham C."/>
            <person name="Pham P."/>
            <person name="Pu L.-L."/>
            <person name="Qin X."/>
            <person name="Qu J."/>
            <person name="Reid J."/>
            <person name="Ross M."/>
            <person name="Ruth R."/>
            <person name="Saada N."/>
            <person name="San Lucas F."/>
            <person name="Santibanez J."/>
            <person name="Shang Y."/>
            <person name="Simmons D."/>
            <person name="Song X.-Z."/>
            <person name="Tang L.-Y."/>
            <person name="Thornton R."/>
            <person name="Warren J."/>
            <person name="Weissenberger G."/>
            <person name="Wilczek-Boney K."/>
            <person name="Worley K."/>
            <person name="Youmans B."/>
            <person name="Zhang J."/>
            <person name="Zhang L."/>
            <person name="Zhao Z."/>
            <person name="Zhou C."/>
            <person name="Zhu D."/>
            <person name="Zhu Y."/>
        </authorList>
    </citation>
    <scope>NUCLEOTIDE SEQUENCE [LARGE SCALE GENOMIC DNA]</scope>
    <source>
        <strain evidence="11 12">F0333</strain>
    </source>
</reference>
<dbReference type="InterPro" id="IPR016425">
    <property type="entry name" value="IspG_bac"/>
</dbReference>
<feature type="binding site" evidence="7">
    <location>
        <position position="348"/>
    </location>
    <ligand>
        <name>[4Fe-4S] cluster</name>
        <dbReference type="ChEBI" id="CHEBI:49883"/>
    </ligand>
</feature>
<evidence type="ECO:0000256" key="4">
    <source>
        <dbReference type="ARBA" id="ARBA00023004"/>
    </source>
</evidence>
<dbReference type="EMBL" id="AQHZ01000024">
    <property type="protein sequence ID" value="ENO17641.1"/>
    <property type="molecule type" value="Genomic_DNA"/>
</dbReference>
<comment type="pathway">
    <text evidence="7">Isoprenoid biosynthesis; isopentenyl diphosphate biosynthesis via DXP pathway; isopentenyl diphosphate from 1-deoxy-D-xylulose 5-phosphate: step 5/6.</text>
</comment>
<dbReference type="SUPFAM" id="SSF51717">
    <property type="entry name" value="Dihydropteroate synthetase-like"/>
    <property type="match status" value="1"/>
</dbReference>
<keyword evidence="2 7" id="KW-0479">Metal-binding</keyword>
<dbReference type="InterPro" id="IPR011005">
    <property type="entry name" value="Dihydropteroate_synth-like_sf"/>
</dbReference>
<evidence type="ECO:0000313" key="11">
    <source>
        <dbReference type="EMBL" id="ENO17641.1"/>
    </source>
</evidence>
<dbReference type="InterPro" id="IPR045854">
    <property type="entry name" value="NO2/SO3_Rdtase_4Fe4S_sf"/>
</dbReference>
<dbReference type="PATRIC" id="fig|888050.3.peg.1486"/>
<evidence type="ECO:0000259" key="10">
    <source>
        <dbReference type="Pfam" id="PF26540"/>
    </source>
</evidence>
<feature type="binding site" evidence="7">
    <location>
        <position position="316"/>
    </location>
    <ligand>
        <name>[4Fe-4S] cluster</name>
        <dbReference type="ChEBI" id="CHEBI:49883"/>
    </ligand>
</feature>
<dbReference type="UniPathway" id="UPA00056">
    <property type="reaction ID" value="UER00096"/>
</dbReference>
<feature type="binding site" evidence="7">
    <location>
        <position position="355"/>
    </location>
    <ligand>
        <name>[4Fe-4S] cluster</name>
        <dbReference type="ChEBI" id="CHEBI:49883"/>
    </ligand>
</feature>
<evidence type="ECO:0000256" key="2">
    <source>
        <dbReference type="ARBA" id="ARBA00022723"/>
    </source>
</evidence>
<dbReference type="Pfam" id="PF26540">
    <property type="entry name" value="GcpE_C"/>
    <property type="match status" value="1"/>
</dbReference>
<dbReference type="Gene3D" id="3.20.20.20">
    <property type="entry name" value="Dihydropteroate synthase-like"/>
    <property type="match status" value="1"/>
</dbReference>
<feature type="compositionally biased region" description="Basic and acidic residues" evidence="8">
    <location>
        <begin position="9"/>
        <end position="18"/>
    </location>
</feature>
<dbReference type="GO" id="GO:0141197">
    <property type="term" value="F:4-hydroxy-3-methylbut-2-enyl-diphosphate synthase activity (flavodoxin)"/>
    <property type="evidence" value="ECO:0007669"/>
    <property type="project" value="UniProtKB-EC"/>
</dbReference>
<dbReference type="GO" id="GO:0019288">
    <property type="term" value="P:isopentenyl diphosphate biosynthetic process, methylerythritol 4-phosphate pathway"/>
    <property type="evidence" value="ECO:0007669"/>
    <property type="project" value="UniProtKB-UniRule"/>
</dbReference>
<dbReference type="FunFam" id="3.20.20.20:FF:000001">
    <property type="entry name" value="4-hydroxy-3-methylbut-2-en-1-yl diphosphate synthase (flavodoxin)"/>
    <property type="match status" value="1"/>
</dbReference>
<dbReference type="HOGENOM" id="CLU_042258_0_0_11"/>
<keyword evidence="1 7" id="KW-0004">4Fe-4S</keyword>
<dbReference type="PANTHER" id="PTHR30454">
    <property type="entry name" value="4-HYDROXY-3-METHYLBUT-2-EN-1-YL DIPHOSPHATE SYNTHASE"/>
    <property type="match status" value="1"/>
</dbReference>
<evidence type="ECO:0000313" key="12">
    <source>
        <dbReference type="Proteomes" id="UP000013015"/>
    </source>
</evidence>
<dbReference type="GO" id="GO:0046429">
    <property type="term" value="F:4-hydroxy-3-methylbut-2-en-1-yl diphosphate synthase activity (ferredoxin)"/>
    <property type="evidence" value="ECO:0007669"/>
    <property type="project" value="UniProtKB-UniRule"/>
</dbReference>
<dbReference type="EC" id="1.17.7.3" evidence="7"/>
<feature type="domain" description="IspG TIM-barrel" evidence="9">
    <location>
        <begin position="54"/>
        <end position="294"/>
    </location>
</feature>
<evidence type="ECO:0000256" key="8">
    <source>
        <dbReference type="SAM" id="MobiDB-lite"/>
    </source>
</evidence>
<feature type="region of interest" description="Disordered" evidence="8">
    <location>
        <begin position="1"/>
        <end position="27"/>
    </location>
</feature>
<dbReference type="InterPro" id="IPR004588">
    <property type="entry name" value="IspG_bac-typ"/>
</dbReference>
<dbReference type="HAMAP" id="MF_00159">
    <property type="entry name" value="IspG"/>
    <property type="match status" value="1"/>
</dbReference>
<dbReference type="AlphaFoldDB" id="N6X1K1"/>
<gene>
    <name evidence="7 11" type="primary">ispG</name>
    <name evidence="11" type="ORF">HMPREF9004_1551</name>
</gene>
<dbReference type="InterPro" id="IPR058579">
    <property type="entry name" value="IspG_C"/>
</dbReference>
<feature type="binding site" evidence="7">
    <location>
        <position position="313"/>
    </location>
    <ligand>
        <name>[4Fe-4S] cluster</name>
        <dbReference type="ChEBI" id="CHEBI:49883"/>
    </ligand>
</feature>
<dbReference type="Pfam" id="PF04551">
    <property type="entry name" value="GcpE"/>
    <property type="match status" value="1"/>
</dbReference>
<evidence type="ECO:0000259" key="9">
    <source>
        <dbReference type="Pfam" id="PF04551"/>
    </source>
</evidence>
<dbReference type="SUPFAM" id="SSF56014">
    <property type="entry name" value="Nitrite and sulphite reductase 4Fe-4S domain-like"/>
    <property type="match status" value="1"/>
</dbReference>
<dbReference type="GO" id="GO:0005506">
    <property type="term" value="F:iron ion binding"/>
    <property type="evidence" value="ECO:0007669"/>
    <property type="project" value="InterPro"/>
</dbReference>
<comment type="function">
    <text evidence="7">Converts 2C-methyl-D-erythritol 2,4-cyclodiphosphate (ME-2,4cPP) into 1-hydroxy-2-methyl-2-(E)-butenyl 4-diphosphate.</text>
</comment>
<dbReference type="PANTHER" id="PTHR30454:SF0">
    <property type="entry name" value="4-HYDROXY-3-METHYLBUT-2-EN-1-YL DIPHOSPHATE SYNTHASE (FERREDOXIN), CHLOROPLASTIC"/>
    <property type="match status" value="1"/>
</dbReference>
<dbReference type="Proteomes" id="UP000013015">
    <property type="component" value="Unassembled WGS sequence"/>
</dbReference>
<comment type="caution">
    <text evidence="11">The sequence shown here is derived from an EMBL/GenBank/DDBJ whole genome shotgun (WGS) entry which is preliminary data.</text>
</comment>
<dbReference type="eggNOG" id="COG0821">
    <property type="taxonomic scope" value="Bacteria"/>
</dbReference>
<dbReference type="GO" id="GO:0016114">
    <property type="term" value="P:terpenoid biosynthetic process"/>
    <property type="evidence" value="ECO:0007669"/>
    <property type="project" value="InterPro"/>
</dbReference>
<dbReference type="NCBIfam" id="NF001540">
    <property type="entry name" value="PRK00366.1"/>
    <property type="match status" value="1"/>
</dbReference>
<dbReference type="PIRSF" id="PIRSF004640">
    <property type="entry name" value="IspG"/>
    <property type="match status" value="1"/>
</dbReference>
<evidence type="ECO:0000256" key="5">
    <source>
        <dbReference type="ARBA" id="ARBA00023014"/>
    </source>
</evidence>